<keyword evidence="2" id="KW-1185">Reference proteome</keyword>
<dbReference type="Proteomes" id="UP000054324">
    <property type="component" value="Unassembled WGS sequence"/>
</dbReference>
<protein>
    <submittedName>
        <fullName evidence="1">Uncharacterized protein</fullName>
    </submittedName>
</protein>
<proteinExistence type="predicted"/>
<sequence length="120" mass="13841">MARRIRVNQEPYNGFLLPSQIPQLNPVNTYYTTDSRCKRYFCAVCGDCHPVNTDCTQRITEWLTGTTLPDALHRSLEANIIDSYTQMRFQKAKQVEKSACDIVYMESERRKNEANALSPC</sequence>
<dbReference type="EMBL" id="KL596665">
    <property type="protein sequence ID" value="KER30181.1"/>
    <property type="molecule type" value="Genomic_DNA"/>
</dbReference>
<dbReference type="CTD" id="20317522"/>
<organism evidence="1 2">
    <name type="scientific">Opisthorchis viverrini</name>
    <name type="common">Southeast Asian liver fluke</name>
    <dbReference type="NCBI Taxonomy" id="6198"/>
    <lineage>
        <taxon>Eukaryota</taxon>
        <taxon>Metazoa</taxon>
        <taxon>Spiralia</taxon>
        <taxon>Lophotrochozoa</taxon>
        <taxon>Platyhelminthes</taxon>
        <taxon>Trematoda</taxon>
        <taxon>Digenea</taxon>
        <taxon>Opisthorchiida</taxon>
        <taxon>Opisthorchiata</taxon>
        <taxon>Opisthorchiidae</taxon>
        <taxon>Opisthorchis</taxon>
    </lineage>
</organism>
<dbReference type="GeneID" id="20317522"/>
<dbReference type="RefSeq" id="XP_009166060.1">
    <property type="nucleotide sequence ID" value="XM_009167796.1"/>
</dbReference>
<evidence type="ECO:0000313" key="2">
    <source>
        <dbReference type="Proteomes" id="UP000054324"/>
    </source>
</evidence>
<name>A0A074ZSX5_OPIVI</name>
<dbReference type="OrthoDB" id="6244748at2759"/>
<dbReference type="AlphaFoldDB" id="A0A074ZSX5"/>
<evidence type="ECO:0000313" key="1">
    <source>
        <dbReference type="EMBL" id="KER30181.1"/>
    </source>
</evidence>
<dbReference type="KEGG" id="ovi:T265_03335"/>
<accession>A0A074ZSX5</accession>
<reference evidence="1 2" key="1">
    <citation type="submission" date="2013-11" db="EMBL/GenBank/DDBJ databases">
        <title>Opisthorchis viverrini - life in the bile duct.</title>
        <authorList>
            <person name="Young N.D."/>
            <person name="Nagarajan N."/>
            <person name="Lin S.J."/>
            <person name="Korhonen P.K."/>
            <person name="Jex A.R."/>
            <person name="Hall R.S."/>
            <person name="Safavi-Hemami H."/>
            <person name="Kaewkong W."/>
            <person name="Bertrand D."/>
            <person name="Gao S."/>
            <person name="Seet Q."/>
            <person name="Wongkham S."/>
            <person name="Teh B.T."/>
            <person name="Wongkham C."/>
            <person name="Intapan P.M."/>
            <person name="Maleewong W."/>
            <person name="Yang X."/>
            <person name="Hu M."/>
            <person name="Wang Z."/>
            <person name="Hofmann A."/>
            <person name="Sternberg P.W."/>
            <person name="Tan P."/>
            <person name="Wang J."/>
            <person name="Gasser R.B."/>
        </authorList>
    </citation>
    <scope>NUCLEOTIDE SEQUENCE [LARGE SCALE GENOMIC DNA]</scope>
</reference>
<gene>
    <name evidence="1" type="ORF">T265_03335</name>
</gene>